<evidence type="ECO:0000313" key="2">
    <source>
        <dbReference type="Proteomes" id="UP000256709"/>
    </source>
</evidence>
<dbReference type="RefSeq" id="WP_116283397.1">
    <property type="nucleotide sequence ID" value="NZ_NBXA01000022.1"/>
</dbReference>
<organism evidence="1 2">
    <name type="scientific">Subtercola boreus</name>
    <dbReference type="NCBI Taxonomy" id="120213"/>
    <lineage>
        <taxon>Bacteria</taxon>
        <taxon>Bacillati</taxon>
        <taxon>Actinomycetota</taxon>
        <taxon>Actinomycetes</taxon>
        <taxon>Micrococcales</taxon>
        <taxon>Microbacteriaceae</taxon>
        <taxon>Subtercola</taxon>
    </lineage>
</organism>
<dbReference type="SUPFAM" id="SSF52317">
    <property type="entry name" value="Class I glutamine amidotransferase-like"/>
    <property type="match status" value="1"/>
</dbReference>
<dbReference type="PANTHER" id="PTHR43235">
    <property type="entry name" value="GLUTAMINE AMIDOTRANSFERASE PB2B2.05-RELATED"/>
    <property type="match status" value="1"/>
</dbReference>
<protein>
    <submittedName>
        <fullName evidence="1">Uncharacterized protein</fullName>
    </submittedName>
</protein>
<dbReference type="EMBL" id="NBXA01000022">
    <property type="protein sequence ID" value="RFA11959.1"/>
    <property type="molecule type" value="Genomic_DNA"/>
</dbReference>
<comment type="caution">
    <text evidence="1">The sequence shown here is derived from an EMBL/GenBank/DDBJ whole genome shotgun (WGS) entry which is preliminary data.</text>
</comment>
<dbReference type="PANTHER" id="PTHR43235:SF1">
    <property type="entry name" value="GLUTAMINE AMIDOTRANSFERASE PB2B2.05-RELATED"/>
    <property type="match status" value="1"/>
</dbReference>
<dbReference type="GO" id="GO:0006598">
    <property type="term" value="P:polyamine catabolic process"/>
    <property type="evidence" value="ECO:0007669"/>
    <property type="project" value="TreeGrafter"/>
</dbReference>
<gene>
    <name evidence="1" type="ORF">B7R21_11505</name>
</gene>
<dbReference type="PRINTS" id="PR00097">
    <property type="entry name" value="ANTSNTHASEII"/>
</dbReference>
<proteinExistence type="predicted"/>
<dbReference type="InterPro" id="IPR044668">
    <property type="entry name" value="PuuD-like"/>
</dbReference>
<dbReference type="GO" id="GO:0033969">
    <property type="term" value="F:gamma-glutamyl-gamma-aminobutyrate hydrolase activity"/>
    <property type="evidence" value="ECO:0007669"/>
    <property type="project" value="TreeGrafter"/>
</dbReference>
<name>A0A3E0VQQ5_9MICO</name>
<dbReference type="OrthoDB" id="9813383at2"/>
<dbReference type="Gene3D" id="3.40.50.880">
    <property type="match status" value="1"/>
</dbReference>
<evidence type="ECO:0000313" key="1">
    <source>
        <dbReference type="EMBL" id="RFA11959.1"/>
    </source>
</evidence>
<dbReference type="InterPro" id="IPR011697">
    <property type="entry name" value="Peptidase_C26"/>
</dbReference>
<dbReference type="AlphaFoldDB" id="A0A3E0VQQ5"/>
<dbReference type="GO" id="GO:0005829">
    <property type="term" value="C:cytosol"/>
    <property type="evidence" value="ECO:0007669"/>
    <property type="project" value="TreeGrafter"/>
</dbReference>
<accession>A0A3E0VQQ5</accession>
<dbReference type="Proteomes" id="UP000256709">
    <property type="component" value="Unassembled WGS sequence"/>
</dbReference>
<dbReference type="PROSITE" id="PS51273">
    <property type="entry name" value="GATASE_TYPE_1"/>
    <property type="match status" value="1"/>
</dbReference>
<dbReference type="Pfam" id="PF07722">
    <property type="entry name" value="Peptidase_C26"/>
    <property type="match status" value="1"/>
</dbReference>
<dbReference type="InterPro" id="IPR029062">
    <property type="entry name" value="Class_I_gatase-like"/>
</dbReference>
<sequence>MTGRSPHADQRPHLAVVEVTRFRPRDTDYHAYVDMLNSRLAAEAEAQGFRVTRTGAADVGTAQLLAITDSAEAIVIMGGEDIAPRFYDGSPSYPAQGQHFETADEGQLALVRRAFGRGTPLLGICRGHQIINVAFGGTLQQDIGDDTIHKNLGAPVARAMAGHPVDLAEGSDLARALDAQSVQVQSAHHQSIDELGSGLVVVGTAPDGSPEAVEHRSAPITGVQFHPEDPGAPDGQLASLVSELGRAVRQNSGEISLSA</sequence>
<dbReference type="PRINTS" id="PR00096">
    <property type="entry name" value="GATASE"/>
</dbReference>
<reference evidence="1 2" key="1">
    <citation type="submission" date="2017-04" db="EMBL/GenBank/DDBJ databases">
        <title>Comparative genome analysis of Subtercola boreus.</title>
        <authorList>
            <person name="Cho Y.-J."/>
            <person name="Cho A."/>
            <person name="Kim O.-S."/>
            <person name="Lee J.-I."/>
        </authorList>
    </citation>
    <scope>NUCLEOTIDE SEQUENCE [LARGE SCALE GENOMIC DNA]</scope>
    <source>
        <strain evidence="1 2">P27444</strain>
    </source>
</reference>